<dbReference type="GO" id="GO:0006355">
    <property type="term" value="P:regulation of DNA-templated transcription"/>
    <property type="evidence" value="ECO:0007669"/>
    <property type="project" value="TreeGrafter"/>
</dbReference>
<dbReference type="GO" id="GO:0005654">
    <property type="term" value="C:nucleoplasm"/>
    <property type="evidence" value="ECO:0007669"/>
    <property type="project" value="TreeGrafter"/>
</dbReference>
<evidence type="ECO:0000256" key="1">
    <source>
        <dbReference type="ARBA" id="ARBA00004123"/>
    </source>
</evidence>
<accession>A0A1Y3BB58</accession>
<evidence type="ECO:0000256" key="2">
    <source>
        <dbReference type="ARBA" id="ARBA00023242"/>
    </source>
</evidence>
<dbReference type="PROSITE" id="PS51038">
    <property type="entry name" value="BAH"/>
    <property type="match status" value="1"/>
</dbReference>
<evidence type="ECO:0000259" key="4">
    <source>
        <dbReference type="PROSITE" id="PS51038"/>
    </source>
</evidence>
<dbReference type="PANTHER" id="PTHR46147:SF3">
    <property type="entry name" value="HISTONE-LYSINE N-METHYLTRANSFERASE ASH1"/>
    <property type="match status" value="1"/>
</dbReference>
<feature type="domain" description="BAH" evidence="4">
    <location>
        <begin position="60"/>
        <end position="181"/>
    </location>
</feature>
<dbReference type="Gene3D" id="2.30.30.490">
    <property type="match status" value="1"/>
</dbReference>
<dbReference type="EMBL" id="MUJZ01029334">
    <property type="protein sequence ID" value="OTF78130.1"/>
    <property type="molecule type" value="Genomic_DNA"/>
</dbReference>
<feature type="compositionally biased region" description="Polar residues" evidence="3">
    <location>
        <begin position="239"/>
        <end position="250"/>
    </location>
</feature>
<dbReference type="GO" id="GO:0042800">
    <property type="term" value="F:histone H3K4 methyltransferase activity"/>
    <property type="evidence" value="ECO:0007669"/>
    <property type="project" value="TreeGrafter"/>
</dbReference>
<dbReference type="Pfam" id="PF01426">
    <property type="entry name" value="BAH"/>
    <property type="match status" value="1"/>
</dbReference>
<sequence length="270" mass="31451">MPFSMKYYLTLESPVEKNLRIRLGDCVYIYRQSPNPMTSKQLSGKKNADQQIDGDHFIETIRTAADNAIKTRSHSFERQQCIIIRVQHLAIIESTGQRILFGHHYIWPSETYHEPTRKFYPNELLRSPLCEWAAMEEVRKTCIVLDPSTYVKGRPIGYDSDDVFICEMRVDRGAKSFSRIPKSAHFPVNTKSYAFELYPEKLKIKRTYSPHQLPESVPKKTKSNRKDNHANKFDDNIDQDGNTRSSTTSTIIKVPEIDEKVRHFFREICS</sequence>
<evidence type="ECO:0000313" key="5">
    <source>
        <dbReference type="EMBL" id="OTF78130.1"/>
    </source>
</evidence>
<evidence type="ECO:0000256" key="3">
    <source>
        <dbReference type="SAM" id="MobiDB-lite"/>
    </source>
</evidence>
<feature type="compositionally biased region" description="Basic and acidic residues" evidence="3">
    <location>
        <begin position="224"/>
        <end position="235"/>
    </location>
</feature>
<dbReference type="OrthoDB" id="79252at2759"/>
<reference evidence="5 6" key="1">
    <citation type="submission" date="2017-03" db="EMBL/GenBank/DDBJ databases">
        <title>Genome Survey of Euroglyphus maynei.</title>
        <authorList>
            <person name="Arlian L.G."/>
            <person name="Morgan M.S."/>
            <person name="Rider S.D."/>
        </authorList>
    </citation>
    <scope>NUCLEOTIDE SEQUENCE [LARGE SCALE GENOMIC DNA]</scope>
    <source>
        <strain evidence="5">Arlian Lab</strain>
        <tissue evidence="5">Whole body</tissue>
    </source>
</reference>
<keyword evidence="2" id="KW-0539">Nucleus</keyword>
<proteinExistence type="predicted"/>
<dbReference type="AlphaFoldDB" id="A0A1Y3BB58"/>
<comment type="subcellular location">
    <subcellularLocation>
        <location evidence="1">Nucleus</location>
    </subcellularLocation>
</comment>
<dbReference type="InterPro" id="IPR043151">
    <property type="entry name" value="BAH_sf"/>
</dbReference>
<dbReference type="SMART" id="SM00439">
    <property type="entry name" value="BAH"/>
    <property type="match status" value="1"/>
</dbReference>
<dbReference type="GO" id="GO:0003682">
    <property type="term" value="F:chromatin binding"/>
    <property type="evidence" value="ECO:0007669"/>
    <property type="project" value="InterPro"/>
</dbReference>
<organism evidence="5 6">
    <name type="scientific">Euroglyphus maynei</name>
    <name type="common">Mayne's house dust mite</name>
    <dbReference type="NCBI Taxonomy" id="6958"/>
    <lineage>
        <taxon>Eukaryota</taxon>
        <taxon>Metazoa</taxon>
        <taxon>Ecdysozoa</taxon>
        <taxon>Arthropoda</taxon>
        <taxon>Chelicerata</taxon>
        <taxon>Arachnida</taxon>
        <taxon>Acari</taxon>
        <taxon>Acariformes</taxon>
        <taxon>Sarcoptiformes</taxon>
        <taxon>Astigmata</taxon>
        <taxon>Psoroptidia</taxon>
        <taxon>Analgoidea</taxon>
        <taxon>Pyroglyphidae</taxon>
        <taxon>Pyroglyphinae</taxon>
        <taxon>Euroglyphus</taxon>
    </lineage>
</organism>
<evidence type="ECO:0000313" key="6">
    <source>
        <dbReference type="Proteomes" id="UP000194236"/>
    </source>
</evidence>
<dbReference type="Proteomes" id="UP000194236">
    <property type="component" value="Unassembled WGS sequence"/>
</dbReference>
<comment type="caution">
    <text evidence="5">The sequence shown here is derived from an EMBL/GenBank/DDBJ whole genome shotgun (WGS) entry which is preliminary data.</text>
</comment>
<dbReference type="InterPro" id="IPR001025">
    <property type="entry name" value="BAH_dom"/>
</dbReference>
<feature type="region of interest" description="Disordered" evidence="3">
    <location>
        <begin position="209"/>
        <end position="250"/>
    </location>
</feature>
<name>A0A1Y3BB58_EURMA</name>
<keyword evidence="6" id="KW-1185">Reference proteome</keyword>
<gene>
    <name evidence="5" type="ORF">BLA29_008538</name>
</gene>
<dbReference type="PANTHER" id="PTHR46147">
    <property type="entry name" value="HISTONE-LYSINE N-METHYLTRANSFERASE ASH1"/>
    <property type="match status" value="1"/>
</dbReference>
<protein>
    <recommendedName>
        <fullName evidence="4">BAH domain-containing protein</fullName>
    </recommendedName>
</protein>